<evidence type="ECO:0000256" key="1">
    <source>
        <dbReference type="SAM" id="MobiDB-lite"/>
    </source>
</evidence>
<feature type="compositionally biased region" description="Basic and acidic residues" evidence="1">
    <location>
        <begin position="7"/>
        <end position="18"/>
    </location>
</feature>
<accession>A0AAV2QQY1</accession>
<gene>
    <name evidence="2" type="ORF">MNOR_LOCUS15263</name>
</gene>
<feature type="compositionally biased region" description="Pro residues" evidence="1">
    <location>
        <begin position="213"/>
        <end position="226"/>
    </location>
</feature>
<feature type="region of interest" description="Disordered" evidence="1">
    <location>
        <begin position="1"/>
        <end position="54"/>
    </location>
</feature>
<dbReference type="EMBL" id="CAXKWB010009478">
    <property type="protein sequence ID" value="CAL4094885.1"/>
    <property type="molecule type" value="Genomic_DNA"/>
</dbReference>
<dbReference type="Proteomes" id="UP001497623">
    <property type="component" value="Unassembled WGS sequence"/>
</dbReference>
<comment type="caution">
    <text evidence="2">The sequence shown here is derived from an EMBL/GenBank/DDBJ whole genome shotgun (WGS) entry which is preliminary data.</text>
</comment>
<reference evidence="2 3" key="1">
    <citation type="submission" date="2024-05" db="EMBL/GenBank/DDBJ databases">
        <authorList>
            <person name="Wallberg A."/>
        </authorList>
    </citation>
    <scope>NUCLEOTIDE SEQUENCE [LARGE SCALE GENOMIC DNA]</scope>
</reference>
<organism evidence="2 3">
    <name type="scientific">Meganyctiphanes norvegica</name>
    <name type="common">Northern krill</name>
    <name type="synonym">Thysanopoda norvegica</name>
    <dbReference type="NCBI Taxonomy" id="48144"/>
    <lineage>
        <taxon>Eukaryota</taxon>
        <taxon>Metazoa</taxon>
        <taxon>Ecdysozoa</taxon>
        <taxon>Arthropoda</taxon>
        <taxon>Crustacea</taxon>
        <taxon>Multicrustacea</taxon>
        <taxon>Malacostraca</taxon>
        <taxon>Eumalacostraca</taxon>
        <taxon>Eucarida</taxon>
        <taxon>Euphausiacea</taxon>
        <taxon>Euphausiidae</taxon>
        <taxon>Meganyctiphanes</taxon>
    </lineage>
</organism>
<feature type="compositionally biased region" description="Basic and acidic residues" evidence="1">
    <location>
        <begin position="38"/>
        <end position="53"/>
    </location>
</feature>
<evidence type="ECO:0000313" key="2">
    <source>
        <dbReference type="EMBL" id="CAL4094885.1"/>
    </source>
</evidence>
<keyword evidence="3" id="KW-1185">Reference proteome</keyword>
<feature type="region of interest" description="Disordered" evidence="1">
    <location>
        <begin position="207"/>
        <end position="226"/>
    </location>
</feature>
<dbReference type="AlphaFoldDB" id="A0AAV2QQY1"/>
<evidence type="ECO:0000313" key="3">
    <source>
        <dbReference type="Proteomes" id="UP001497623"/>
    </source>
</evidence>
<proteinExistence type="predicted"/>
<protein>
    <submittedName>
        <fullName evidence="2">Uncharacterized protein</fullName>
    </submittedName>
</protein>
<name>A0AAV2QQY1_MEGNR</name>
<sequence>MLGSRKKGNENEDNDAHVGKLYRKTQARKVDLNFNYDKPYDDDQMKQSHDQSSLEKVLSPASKKLAMLSPLKRIPQLLSPRCTKVLNNSESQLIPESPESQKITITFSPESVTSFASTNDPLKISNFRSPAAARRLYEASSNFYLLDNTPTESNSKNFFGRRFNLGRQHRKVSDVTDDFVFHRPNAELATNSPSYINPLELQRINHRHSRDPLPTPPPISPWEPYG</sequence>